<feature type="chain" id="PRO_5046905276" evidence="2">
    <location>
        <begin position="49"/>
        <end position="250"/>
    </location>
</feature>
<dbReference type="RefSeq" id="WP_320291507.1">
    <property type="nucleotide sequence ID" value="NZ_JAVIIW010000091.1"/>
</dbReference>
<keyword evidence="2" id="KW-0732">Signal</keyword>
<gene>
    <name evidence="3" type="ORF">RFN28_34045</name>
</gene>
<protein>
    <submittedName>
        <fullName evidence="3">Uncharacterized protein</fullName>
    </submittedName>
</protein>
<reference evidence="3 4" key="1">
    <citation type="submission" date="2023-08" db="EMBL/GenBank/DDBJ databases">
        <title>Implementing the SeqCode for naming new Mesorhizobium species isolated from Vachellia karroo root nodules.</title>
        <authorList>
            <person name="Van Lill M."/>
        </authorList>
    </citation>
    <scope>NUCLEOTIDE SEQUENCE [LARGE SCALE GENOMIC DNA]</scope>
    <source>
        <strain evidence="3 4">VK24D</strain>
    </source>
</reference>
<dbReference type="Proteomes" id="UP001287059">
    <property type="component" value="Unassembled WGS sequence"/>
</dbReference>
<evidence type="ECO:0000313" key="3">
    <source>
        <dbReference type="EMBL" id="MDX8483422.1"/>
    </source>
</evidence>
<evidence type="ECO:0000256" key="2">
    <source>
        <dbReference type="SAM" id="SignalP"/>
    </source>
</evidence>
<feature type="signal peptide" evidence="2">
    <location>
        <begin position="1"/>
        <end position="48"/>
    </location>
</feature>
<organism evidence="3 4">
    <name type="scientific">Mesorhizobium album</name>
    <dbReference type="NCBI Taxonomy" id="3072314"/>
    <lineage>
        <taxon>Bacteria</taxon>
        <taxon>Pseudomonadati</taxon>
        <taxon>Pseudomonadota</taxon>
        <taxon>Alphaproteobacteria</taxon>
        <taxon>Hyphomicrobiales</taxon>
        <taxon>Phyllobacteriaceae</taxon>
        <taxon>Mesorhizobium</taxon>
    </lineage>
</organism>
<proteinExistence type="predicted"/>
<evidence type="ECO:0000256" key="1">
    <source>
        <dbReference type="SAM" id="MobiDB-lite"/>
    </source>
</evidence>
<name>A0ABU4Y910_9HYPH</name>
<evidence type="ECO:0000313" key="4">
    <source>
        <dbReference type="Proteomes" id="UP001287059"/>
    </source>
</evidence>
<comment type="caution">
    <text evidence="3">The sequence shown here is derived from an EMBL/GenBank/DDBJ whole genome shotgun (WGS) entry which is preliminary data.</text>
</comment>
<feature type="region of interest" description="Disordered" evidence="1">
    <location>
        <begin position="177"/>
        <end position="210"/>
    </location>
</feature>
<keyword evidence="4" id="KW-1185">Reference proteome</keyword>
<sequence length="250" mass="27113">MSSMPRSVGLRIALGQFRSAWRGGRLRRRCAPLGWVIFSALSSTVAHASEHDICQIGDPVNANLGLAQIKPSKGTDLRQAEAPCPDANDRCKPEIHLKKNELVLTTGRVNGPYVCVYVAGSYLDQGGYVKQTDIAPRPPLPLKVWKGKWSEPFGSWIRLSVEGAALKAEGEAFYPSAHPSKKDFPGGPHMGDMPPGPATPRNNVAVFSNPDDHDPEGCRVIVALDKATLIVSDNGNCGGMNVRFSGYYYR</sequence>
<accession>A0ABU4Y910</accession>
<dbReference type="EMBL" id="JAVIIW010000091">
    <property type="protein sequence ID" value="MDX8483422.1"/>
    <property type="molecule type" value="Genomic_DNA"/>
</dbReference>